<sequence length="191" mass="22219">MNIMKKGAGKSGKVTYQERRSNHVLTEVVCIAILDEFASIQIERPSRRTFIAHPFIPIEMVSFDSKDEILFESVVERRIKERMALDMENGVTEQTALRRLKKNRTTESIHLLVDILQEKGIHIGCKHSRGSNNVMVIDYIQSINYKNRVYNIDELEKIGQEIHSHLSLLFEKNKKITLARNDRTLRSFLDH</sequence>
<protein>
    <submittedName>
        <fullName evidence="1">Uncharacterized protein</fullName>
    </submittedName>
</protein>
<dbReference type="KEGG" id="eiv:EIN_253760"/>
<dbReference type="OrthoDB" id="27183at2759"/>
<dbReference type="AlphaFoldDB" id="A0A0A1UHC7"/>
<dbReference type="EMBL" id="KB206169">
    <property type="protein sequence ID" value="ELP95092.1"/>
    <property type="molecule type" value="Genomic_DNA"/>
</dbReference>
<dbReference type="Proteomes" id="UP000014680">
    <property type="component" value="Unassembled WGS sequence"/>
</dbReference>
<accession>A0A0A1UHC7</accession>
<evidence type="ECO:0000313" key="2">
    <source>
        <dbReference type="Proteomes" id="UP000014680"/>
    </source>
</evidence>
<dbReference type="VEuPathDB" id="AmoebaDB:EIN_253760"/>
<reference evidence="1 2" key="1">
    <citation type="submission" date="2012-10" db="EMBL/GenBank/DDBJ databases">
        <authorList>
            <person name="Zafar N."/>
            <person name="Inman J."/>
            <person name="Hall N."/>
            <person name="Lorenzi H."/>
            <person name="Caler E."/>
        </authorList>
    </citation>
    <scope>NUCLEOTIDE SEQUENCE [LARGE SCALE GENOMIC DNA]</scope>
    <source>
        <strain evidence="1 2">IP1</strain>
    </source>
</reference>
<dbReference type="OMA" id="RIHEIYK"/>
<name>A0A0A1UHC7_ENTIV</name>
<organism evidence="1 2">
    <name type="scientific">Entamoeba invadens IP1</name>
    <dbReference type="NCBI Taxonomy" id="370355"/>
    <lineage>
        <taxon>Eukaryota</taxon>
        <taxon>Amoebozoa</taxon>
        <taxon>Evosea</taxon>
        <taxon>Archamoebae</taxon>
        <taxon>Mastigamoebida</taxon>
        <taxon>Entamoebidae</taxon>
        <taxon>Entamoeba</taxon>
    </lineage>
</organism>
<gene>
    <name evidence="1" type="ORF">EIN_253760</name>
</gene>
<proteinExistence type="predicted"/>
<evidence type="ECO:0000313" key="1">
    <source>
        <dbReference type="EMBL" id="ELP95092.1"/>
    </source>
</evidence>
<keyword evidence="2" id="KW-1185">Reference proteome</keyword>
<dbReference type="RefSeq" id="XP_004261863.1">
    <property type="nucleotide sequence ID" value="XM_004261815.1"/>
</dbReference>
<dbReference type="GeneID" id="14894037"/>